<accession>Q75BP4</accession>
<dbReference type="Proteomes" id="UP000000591">
    <property type="component" value="Chromosome III"/>
</dbReference>
<evidence type="ECO:0000256" key="1">
    <source>
        <dbReference type="ARBA" id="ARBA00022553"/>
    </source>
</evidence>
<dbReference type="InterPro" id="IPR006597">
    <property type="entry name" value="Sel1-like"/>
</dbReference>
<feature type="compositionally biased region" description="Polar residues" evidence="3">
    <location>
        <begin position="23"/>
        <end position="36"/>
    </location>
</feature>
<dbReference type="InterPro" id="IPR051726">
    <property type="entry name" value="Chitin_Synth_Reg"/>
</dbReference>
<dbReference type="OrthoDB" id="272077at2759"/>
<dbReference type="GO" id="GO:0000131">
    <property type="term" value="C:incipient cellular bud site"/>
    <property type="evidence" value="ECO:0007669"/>
    <property type="project" value="EnsemblFungi"/>
</dbReference>
<feature type="region of interest" description="Disordered" evidence="3">
    <location>
        <begin position="739"/>
        <end position="761"/>
    </location>
</feature>
<dbReference type="GO" id="GO:0008047">
    <property type="term" value="F:enzyme activator activity"/>
    <property type="evidence" value="ECO:0000318"/>
    <property type="project" value="GO_Central"/>
</dbReference>
<keyword evidence="1" id="KW-0597">Phosphoprotein</keyword>
<dbReference type="GO" id="GO:0006031">
    <property type="term" value="P:chitin biosynthetic process"/>
    <property type="evidence" value="ECO:0000318"/>
    <property type="project" value="GO_Central"/>
</dbReference>
<name>Q75BP4_EREGS</name>
<dbReference type="GO" id="GO:0016020">
    <property type="term" value="C:membrane"/>
    <property type="evidence" value="ECO:0007669"/>
    <property type="project" value="EnsemblFungi"/>
</dbReference>
<dbReference type="SUPFAM" id="SSF81901">
    <property type="entry name" value="HCP-like"/>
    <property type="match status" value="1"/>
</dbReference>
<evidence type="ECO:0000313" key="5">
    <source>
        <dbReference type="Proteomes" id="UP000000591"/>
    </source>
</evidence>
<proteinExistence type="predicted"/>
<dbReference type="FunCoup" id="Q75BP4">
    <property type="interactions" value="99"/>
</dbReference>
<dbReference type="GO" id="GO:0005935">
    <property type="term" value="C:cellular bud neck"/>
    <property type="evidence" value="ECO:0007669"/>
    <property type="project" value="EnsemblFungi"/>
</dbReference>
<evidence type="ECO:0000313" key="4">
    <source>
        <dbReference type="EMBL" id="AAS51453.1"/>
    </source>
</evidence>
<dbReference type="PANTHER" id="PTHR46430:SF1">
    <property type="entry name" value="CHITIN SYNTHASE REGULATOR SKT5-RELATED"/>
    <property type="match status" value="1"/>
</dbReference>
<dbReference type="SMART" id="SM00671">
    <property type="entry name" value="SEL1"/>
    <property type="match status" value="7"/>
</dbReference>
<evidence type="ECO:0000256" key="3">
    <source>
        <dbReference type="SAM" id="MobiDB-lite"/>
    </source>
</evidence>
<dbReference type="Pfam" id="PF08238">
    <property type="entry name" value="Sel1"/>
    <property type="match status" value="7"/>
</dbReference>
<dbReference type="PANTHER" id="PTHR46430">
    <property type="entry name" value="PROTEIN SKT5-RELATED"/>
    <property type="match status" value="1"/>
</dbReference>
<dbReference type="HOGENOM" id="CLU_354100_0_0_1"/>
<dbReference type="EMBL" id="AE016816">
    <property type="protein sequence ID" value="AAS51453.1"/>
    <property type="molecule type" value="Genomic_DNA"/>
</dbReference>
<feature type="compositionally biased region" description="Low complexity" evidence="3">
    <location>
        <begin position="155"/>
        <end position="180"/>
    </location>
</feature>
<feature type="compositionally biased region" description="Low complexity" evidence="3">
    <location>
        <begin position="11"/>
        <end position="22"/>
    </location>
</feature>
<keyword evidence="2" id="KW-0677">Repeat</keyword>
<dbReference type="GeneID" id="4619761"/>
<dbReference type="STRING" id="284811.Q75BP4"/>
<dbReference type="InterPro" id="IPR011990">
    <property type="entry name" value="TPR-like_helical_dom_sf"/>
</dbReference>
<evidence type="ECO:0000256" key="2">
    <source>
        <dbReference type="ARBA" id="ARBA00022737"/>
    </source>
</evidence>
<feature type="compositionally biased region" description="Polar residues" evidence="3">
    <location>
        <begin position="741"/>
        <end position="751"/>
    </location>
</feature>
<reference evidence="5" key="2">
    <citation type="journal article" date="2013" name="G3 (Bethesda)">
        <title>Genomes of Ashbya fungi isolated from insects reveal four mating-type loci, numerous translocations, lack of transposons, and distinct gene duplications.</title>
        <authorList>
            <person name="Dietrich F.S."/>
            <person name="Voegeli S."/>
            <person name="Kuo S."/>
            <person name="Philippsen P."/>
        </authorList>
    </citation>
    <scope>GENOME REANNOTATION</scope>
    <source>
        <strain evidence="5">ATCC 10895 / CBS 109.51 / FGSC 9923 / NRRL Y-1056</strain>
    </source>
</reference>
<dbReference type="FunFam" id="1.25.40.10:FF:000707">
    <property type="entry name" value="Chitin synthase regulatory factor 3"/>
    <property type="match status" value="1"/>
</dbReference>
<reference evidence="4 5" key="1">
    <citation type="journal article" date="2004" name="Science">
        <title>The Ashbya gossypii genome as a tool for mapping the ancient Saccharomyces cerevisiae genome.</title>
        <authorList>
            <person name="Dietrich F.S."/>
            <person name="Voegeli S."/>
            <person name="Brachat S."/>
            <person name="Lerch A."/>
            <person name="Gates K."/>
            <person name="Steiner S."/>
            <person name="Mohr C."/>
            <person name="Pohlmann R."/>
            <person name="Luedi P."/>
            <person name="Choi S."/>
            <person name="Wing R.A."/>
            <person name="Flavier A."/>
            <person name="Gaffney T.D."/>
            <person name="Philippsen P."/>
        </authorList>
    </citation>
    <scope>NUCLEOTIDE SEQUENCE [LARGE SCALE GENOMIC DNA]</scope>
    <source>
        <strain evidence="5">ATCC 10895 / CBS 109.51 / FGSC 9923 / NRRL Y-1056</strain>
    </source>
</reference>
<dbReference type="InParanoid" id="Q75BP4"/>
<dbReference type="Gene3D" id="1.25.40.10">
    <property type="entry name" value="Tetratricopeptide repeat domain"/>
    <property type="match status" value="2"/>
</dbReference>
<dbReference type="KEGG" id="ago:AGOS_ACR227W"/>
<feature type="region of interest" description="Disordered" evidence="3">
    <location>
        <begin position="147"/>
        <end position="200"/>
    </location>
</feature>
<feature type="region of interest" description="Disordered" evidence="3">
    <location>
        <begin position="1"/>
        <end position="36"/>
    </location>
</feature>
<dbReference type="GO" id="GO:0031505">
    <property type="term" value="P:fungal-type cell wall organization"/>
    <property type="evidence" value="ECO:0000318"/>
    <property type="project" value="GO_Central"/>
</dbReference>
<protein>
    <submittedName>
        <fullName evidence="4">ACR227Wp</fullName>
    </submittedName>
</protein>
<sequence>MESPRSYPPSDQADQADQADQQKGSTTYEESAVYSENSYLHSLVENDGGSGEPQAGKGLPPMDALHIMVPDQIDTIQLDGNVPVLDDRLDLGVGEPPLELQALDFVAVADSFQAQAEALTVAPYINIELNGAFDTEDLSEKPQLAAGPLSEDARASGSSTSSRAQGCSSLSLLNSQSTSTMHLGSSHGMRSSVTGSYDSRKPKIKPVDLSHLYLVNNSDSITLTQTNESVAHFSHKMISECLGDDSESILVPRLKALEMYKKNVKKSKDPDVLFQYAQYMLQTALTMDVSPIIETEDPRRKGLCKKLSPTENLKEQFLKEAKVYLTKLSVKGYKDAQYLLADAYSSGAFGKVNHKDAFILFQSSAKHGHVEAAYRTAVCFEKGLGTTRDSRKCIEFLKFAASKNHPAAMFKLGLYSFHGRMGLPNDVNTKQNGIKWLSRAAARATELTCAAPYELAQVYENGFLDIIIPDESYATELYLQAAALGHVPSTTKLGKLYEQGNEIVPQDTSLSVHYYTDAAMKGDPEAMLGLCAWYLIGAQPAFDRDDREAFQWALKAAKKGYGKAQYTVGYFHENGKGCKKDIDMAYKWYECAADNEDPRALRKLASRTDKKKRNSTVFNFSFLKPDDFESKLQRMDVGEYSPLCLDFQGTLARTNAASRSKHGINTSCSYDVINVITDDQSLGMEMDDGMQRPAQQRCLTPISRQTSSFLSEVSPYQSSNNPMAPNYAAENQAVELRPVATGQTSNSSTSCGPREKDQEIMPSNIPGERWHTSAAPEGAPFNNVAPKKVTDRNVCVIT</sequence>
<gene>
    <name evidence="4" type="ORF">AGOS_ACR227W</name>
</gene>
<keyword evidence="5" id="KW-1185">Reference proteome</keyword>
<feature type="compositionally biased region" description="Polar residues" evidence="3">
    <location>
        <begin position="188"/>
        <end position="197"/>
    </location>
</feature>
<dbReference type="eggNOG" id="KOG1550">
    <property type="taxonomic scope" value="Eukaryota"/>
</dbReference>
<dbReference type="OMA" id="WYECAAD"/>
<dbReference type="RefSeq" id="NP_983629.1">
    <property type="nucleotide sequence ID" value="NM_208982.1"/>
</dbReference>
<dbReference type="AlphaFoldDB" id="Q75BP4"/>
<organism evidence="4 5">
    <name type="scientific">Eremothecium gossypii (strain ATCC 10895 / CBS 109.51 / FGSC 9923 / NRRL Y-1056)</name>
    <name type="common">Yeast</name>
    <name type="synonym">Ashbya gossypii</name>
    <dbReference type="NCBI Taxonomy" id="284811"/>
    <lineage>
        <taxon>Eukaryota</taxon>
        <taxon>Fungi</taxon>
        <taxon>Dikarya</taxon>
        <taxon>Ascomycota</taxon>
        <taxon>Saccharomycotina</taxon>
        <taxon>Saccharomycetes</taxon>
        <taxon>Saccharomycetales</taxon>
        <taxon>Saccharomycetaceae</taxon>
        <taxon>Eremothecium</taxon>
    </lineage>
</organism>